<evidence type="ECO:0000256" key="1">
    <source>
        <dbReference type="ARBA" id="ARBA00010641"/>
    </source>
</evidence>
<dbReference type="GO" id="GO:0003677">
    <property type="term" value="F:DNA binding"/>
    <property type="evidence" value="ECO:0007669"/>
    <property type="project" value="UniProtKB-KW"/>
</dbReference>
<evidence type="ECO:0000259" key="7">
    <source>
        <dbReference type="Pfam" id="PF08281"/>
    </source>
</evidence>
<feature type="domain" description="RNA polymerase sigma-70 region 2" evidence="6">
    <location>
        <begin position="7"/>
        <end position="65"/>
    </location>
</feature>
<dbReference type="SUPFAM" id="SSF88659">
    <property type="entry name" value="Sigma3 and sigma4 domains of RNA polymerase sigma factors"/>
    <property type="match status" value="1"/>
</dbReference>
<dbReference type="CDD" id="cd06171">
    <property type="entry name" value="Sigma70_r4"/>
    <property type="match status" value="1"/>
</dbReference>
<evidence type="ECO:0000313" key="8">
    <source>
        <dbReference type="EMBL" id="VAW83966.1"/>
    </source>
</evidence>
<evidence type="ECO:0000256" key="5">
    <source>
        <dbReference type="ARBA" id="ARBA00023163"/>
    </source>
</evidence>
<dbReference type="InterPro" id="IPR036388">
    <property type="entry name" value="WH-like_DNA-bd_sf"/>
</dbReference>
<name>A0A3B0ZTJ5_9ZZZZ</name>
<keyword evidence="4" id="KW-0238">DNA-binding</keyword>
<dbReference type="Gene3D" id="1.10.1740.10">
    <property type="match status" value="1"/>
</dbReference>
<dbReference type="NCBIfam" id="TIGR02937">
    <property type="entry name" value="sigma70-ECF"/>
    <property type="match status" value="1"/>
</dbReference>
<dbReference type="PANTHER" id="PTHR43133">
    <property type="entry name" value="RNA POLYMERASE ECF-TYPE SIGMA FACTO"/>
    <property type="match status" value="1"/>
</dbReference>
<comment type="similarity">
    <text evidence="1">Belongs to the sigma-70 factor family. ECF subfamily.</text>
</comment>
<dbReference type="PANTHER" id="PTHR43133:SF8">
    <property type="entry name" value="RNA POLYMERASE SIGMA FACTOR HI_1459-RELATED"/>
    <property type="match status" value="1"/>
</dbReference>
<keyword evidence="2" id="KW-0805">Transcription regulation</keyword>
<reference evidence="8" key="1">
    <citation type="submission" date="2018-06" db="EMBL/GenBank/DDBJ databases">
        <authorList>
            <person name="Zhirakovskaya E."/>
        </authorList>
    </citation>
    <scope>NUCLEOTIDE SEQUENCE</scope>
</reference>
<dbReference type="InterPro" id="IPR014284">
    <property type="entry name" value="RNA_pol_sigma-70_dom"/>
</dbReference>
<dbReference type="InterPro" id="IPR013324">
    <property type="entry name" value="RNA_pol_sigma_r3/r4-like"/>
</dbReference>
<gene>
    <name evidence="8" type="ORF">MNBD_GAMMA16-1784</name>
</gene>
<evidence type="ECO:0000259" key="6">
    <source>
        <dbReference type="Pfam" id="PF04542"/>
    </source>
</evidence>
<proteinExistence type="inferred from homology"/>
<dbReference type="SUPFAM" id="SSF88946">
    <property type="entry name" value="Sigma2 domain of RNA polymerase sigma factors"/>
    <property type="match status" value="1"/>
</dbReference>
<dbReference type="InterPro" id="IPR039425">
    <property type="entry name" value="RNA_pol_sigma-70-like"/>
</dbReference>
<keyword evidence="3" id="KW-0731">Sigma factor</keyword>
<dbReference type="Pfam" id="PF08281">
    <property type="entry name" value="Sigma70_r4_2"/>
    <property type="match status" value="1"/>
</dbReference>
<keyword evidence="5" id="KW-0804">Transcription</keyword>
<dbReference type="EMBL" id="UOFO01000030">
    <property type="protein sequence ID" value="VAW83966.1"/>
    <property type="molecule type" value="Genomic_DNA"/>
</dbReference>
<dbReference type="AlphaFoldDB" id="A0A3B0ZTJ5"/>
<evidence type="ECO:0000256" key="3">
    <source>
        <dbReference type="ARBA" id="ARBA00023082"/>
    </source>
</evidence>
<evidence type="ECO:0008006" key="9">
    <source>
        <dbReference type="Google" id="ProtNLM"/>
    </source>
</evidence>
<sequence>MPELLTTLLQQGYRYALSLTHHATKAEDLLQDAWIAVIQANGPHEKGYLFSAIRSRFYNLHKRKQLVPMVALESIQESVHEQHDPATSIQYGFEDPRLESALAQLRGIEREVLYLSAVEGYTAQEITAITGQARGTVLSMLSRTKNKIQRHFIANADKAVLND</sequence>
<dbReference type="InterPro" id="IPR007627">
    <property type="entry name" value="RNA_pol_sigma70_r2"/>
</dbReference>
<dbReference type="Gene3D" id="1.10.10.10">
    <property type="entry name" value="Winged helix-like DNA-binding domain superfamily/Winged helix DNA-binding domain"/>
    <property type="match status" value="1"/>
</dbReference>
<protein>
    <recommendedName>
        <fullName evidence="9">RNA polymerase ECF-type sigma factor</fullName>
    </recommendedName>
</protein>
<feature type="domain" description="RNA polymerase sigma factor 70 region 4 type 2" evidence="7">
    <location>
        <begin position="97"/>
        <end position="147"/>
    </location>
</feature>
<evidence type="ECO:0000256" key="4">
    <source>
        <dbReference type="ARBA" id="ARBA00023125"/>
    </source>
</evidence>
<dbReference type="Pfam" id="PF04542">
    <property type="entry name" value="Sigma70_r2"/>
    <property type="match status" value="1"/>
</dbReference>
<evidence type="ECO:0000256" key="2">
    <source>
        <dbReference type="ARBA" id="ARBA00023015"/>
    </source>
</evidence>
<dbReference type="GO" id="GO:0006352">
    <property type="term" value="P:DNA-templated transcription initiation"/>
    <property type="evidence" value="ECO:0007669"/>
    <property type="project" value="InterPro"/>
</dbReference>
<dbReference type="InterPro" id="IPR013325">
    <property type="entry name" value="RNA_pol_sigma_r2"/>
</dbReference>
<accession>A0A3B0ZTJ5</accession>
<dbReference type="InterPro" id="IPR013249">
    <property type="entry name" value="RNA_pol_sigma70_r4_t2"/>
</dbReference>
<dbReference type="GO" id="GO:0016987">
    <property type="term" value="F:sigma factor activity"/>
    <property type="evidence" value="ECO:0007669"/>
    <property type="project" value="UniProtKB-KW"/>
</dbReference>
<organism evidence="8">
    <name type="scientific">hydrothermal vent metagenome</name>
    <dbReference type="NCBI Taxonomy" id="652676"/>
    <lineage>
        <taxon>unclassified sequences</taxon>
        <taxon>metagenomes</taxon>
        <taxon>ecological metagenomes</taxon>
    </lineage>
</organism>